<dbReference type="InterPro" id="IPR052526">
    <property type="entry name" value="HTH-type_Bedaq_tolerance"/>
</dbReference>
<dbReference type="Pfam" id="PF01047">
    <property type="entry name" value="MarR"/>
    <property type="match status" value="1"/>
</dbReference>
<name>A9WQG8_RENSM</name>
<dbReference type="InterPro" id="IPR036390">
    <property type="entry name" value="WH_DNA-bd_sf"/>
</dbReference>
<dbReference type="AlphaFoldDB" id="A9WQG8"/>
<gene>
    <name evidence="2" type="ordered locus">RSal33209_0875</name>
</gene>
<proteinExistence type="predicted"/>
<dbReference type="Gene3D" id="1.10.10.10">
    <property type="entry name" value="Winged helix-like DNA-binding domain superfamily/Winged helix DNA-binding domain"/>
    <property type="match status" value="1"/>
</dbReference>
<dbReference type="InterPro" id="IPR036388">
    <property type="entry name" value="WH-like_DNA-bd_sf"/>
</dbReference>
<dbReference type="RefSeq" id="WP_012244313.1">
    <property type="nucleotide sequence ID" value="NC_010168.1"/>
</dbReference>
<evidence type="ECO:0000259" key="1">
    <source>
        <dbReference type="PROSITE" id="PS50995"/>
    </source>
</evidence>
<dbReference type="InterPro" id="IPR000835">
    <property type="entry name" value="HTH_MarR-typ"/>
</dbReference>
<dbReference type="SUPFAM" id="SSF46785">
    <property type="entry name" value="Winged helix' DNA-binding domain"/>
    <property type="match status" value="1"/>
</dbReference>
<dbReference type="SMART" id="SM00347">
    <property type="entry name" value="HTH_MARR"/>
    <property type="match status" value="1"/>
</dbReference>
<keyword evidence="3" id="KW-1185">Reference proteome</keyword>
<dbReference type="Proteomes" id="UP000002007">
    <property type="component" value="Chromosome"/>
</dbReference>
<evidence type="ECO:0000313" key="2">
    <source>
        <dbReference type="EMBL" id="ABY22618.1"/>
    </source>
</evidence>
<dbReference type="PROSITE" id="PS50995">
    <property type="entry name" value="HTH_MARR_2"/>
    <property type="match status" value="1"/>
</dbReference>
<feature type="domain" description="HTH marR-type" evidence="1">
    <location>
        <begin position="8"/>
        <end position="139"/>
    </location>
</feature>
<reference evidence="3" key="1">
    <citation type="journal article" date="2008" name="J. Bacteriol.">
        <title>Genome sequence of the fish pathogen Renibacterium salmoninarum suggests reductive evolution away from an environmental Arthrobacter ancestor.</title>
        <authorList>
            <person name="Wiens G.D."/>
            <person name="Rockey D.D."/>
            <person name="Wu Z."/>
            <person name="Chang J."/>
            <person name="Levy R."/>
            <person name="Crane S."/>
            <person name="Chen D.S."/>
            <person name="Capri G.R."/>
            <person name="Burnett J.R."/>
            <person name="Sudheesh P.S."/>
            <person name="Schipma M.J."/>
            <person name="Burd H."/>
            <person name="Bhattacharyya A."/>
            <person name="Rhodes L.D."/>
            <person name="Kaul R."/>
            <person name="Strom M.S."/>
        </authorList>
    </citation>
    <scope>NUCLEOTIDE SEQUENCE [LARGE SCALE GENOMIC DNA]</scope>
    <source>
        <strain evidence="3">ATCC 33209 / DSM 20767 / JCM 11484 / NBRC 15589 / NCIMB 2235</strain>
    </source>
</reference>
<protein>
    <submittedName>
        <fullName evidence="2">Transcriptional regulator, MarR family</fullName>
    </submittedName>
</protein>
<evidence type="ECO:0000313" key="3">
    <source>
        <dbReference type="Proteomes" id="UP000002007"/>
    </source>
</evidence>
<sequence length="149" mass="16250">MNAKEPVDVELASAFRSALRQTVFLTRKLDLDADLTAAQLSVLDMVADGGMRVSLIAANMGVRVPSATEQIIRLEAAGMLTRESDPTDSRAVVVRLTSKGSAATEASNRRRNELMAAILGRLETQEQELLRAALPVFAKLKTYFDDSRN</sequence>
<dbReference type="PANTHER" id="PTHR39515:SF2">
    <property type="entry name" value="HTH-TYPE TRANSCRIPTIONAL REGULATOR RV0880"/>
    <property type="match status" value="1"/>
</dbReference>
<dbReference type="STRING" id="288705.RSal33209_0875"/>
<accession>A9WQG8</accession>
<dbReference type="eggNOG" id="COG1846">
    <property type="taxonomic scope" value="Bacteria"/>
</dbReference>
<dbReference type="EMBL" id="CP000910">
    <property type="protein sequence ID" value="ABY22618.1"/>
    <property type="molecule type" value="Genomic_DNA"/>
</dbReference>
<organism evidence="2 3">
    <name type="scientific">Renibacterium salmoninarum (strain ATCC 33209 / DSM 20767 / JCM 11484 / NBRC 15589 / NCIMB 2235)</name>
    <dbReference type="NCBI Taxonomy" id="288705"/>
    <lineage>
        <taxon>Bacteria</taxon>
        <taxon>Bacillati</taxon>
        <taxon>Actinomycetota</taxon>
        <taxon>Actinomycetes</taxon>
        <taxon>Micrococcales</taxon>
        <taxon>Micrococcaceae</taxon>
        <taxon>Renibacterium</taxon>
    </lineage>
</organism>
<dbReference type="KEGG" id="rsa:RSal33209_0875"/>
<dbReference type="HOGENOM" id="CLU_083287_15_1_11"/>
<dbReference type="PRINTS" id="PR00598">
    <property type="entry name" value="HTHMARR"/>
</dbReference>
<dbReference type="PANTHER" id="PTHR39515">
    <property type="entry name" value="CONSERVED PROTEIN"/>
    <property type="match status" value="1"/>
</dbReference>
<dbReference type="GO" id="GO:0003700">
    <property type="term" value="F:DNA-binding transcription factor activity"/>
    <property type="evidence" value="ECO:0007669"/>
    <property type="project" value="InterPro"/>
</dbReference>